<dbReference type="PANTHER" id="PTHR30273">
    <property type="entry name" value="PERIPLASMIC SIGNAL SENSOR AND SIGMA FACTOR ACTIVATOR FECR-RELATED"/>
    <property type="match status" value="1"/>
</dbReference>
<proteinExistence type="predicted"/>
<dbReference type="GO" id="GO:0016989">
    <property type="term" value="F:sigma factor antagonist activity"/>
    <property type="evidence" value="ECO:0007669"/>
    <property type="project" value="TreeGrafter"/>
</dbReference>
<dbReference type="OrthoDB" id="1099916at2"/>
<dbReference type="RefSeq" id="WP_142452995.1">
    <property type="nucleotide sequence ID" value="NZ_FXTP01000001.1"/>
</dbReference>
<feature type="domain" description="FecR protein" evidence="2">
    <location>
        <begin position="134"/>
        <end position="228"/>
    </location>
</feature>
<keyword evidence="5" id="KW-1185">Reference proteome</keyword>
<protein>
    <submittedName>
        <fullName evidence="4">FecR family protein</fullName>
    </submittedName>
</protein>
<dbReference type="PANTHER" id="PTHR30273:SF2">
    <property type="entry name" value="PROTEIN FECR"/>
    <property type="match status" value="1"/>
</dbReference>
<accession>A0A521B1R3</accession>
<dbReference type="Gene3D" id="2.60.120.1440">
    <property type="match status" value="1"/>
</dbReference>
<evidence type="ECO:0000259" key="2">
    <source>
        <dbReference type="Pfam" id="PF04773"/>
    </source>
</evidence>
<sequence length="347" mass="39438">MKTELLYKYLTGVCTESEEEEIEDWLKQSPENRKKMSDLKKILEVSPGKMIHVDSEKAWDSFSHTHLGQKKTFQKRIPARKPAFNNRIDRKKSNSLRYFAYVAAAAVLVIISSLFYAQTSTVQETVSQELVSQEITTQRGQRTTVRLSDGTLIHLNAESKLSVPQDYMKNNRLIRLNGEAFFEVTPNKEKPFIVQTGKSVTRVLGTKFNVTAYPDAEQVQVVVAEGKVAFGAKDDVDTPEVQLTKKQRGVINEKGEVMASNITDLGLYLDWSRGLLTFKDAPLEEVEKKLERWYDVQITFDKNISNEDRRLTGSFKDVSMTSVFNSIALSLDLKYAEDGREIAFSAR</sequence>
<dbReference type="PIRSF" id="PIRSF018266">
    <property type="entry name" value="FecR"/>
    <property type="match status" value="1"/>
</dbReference>
<dbReference type="Proteomes" id="UP000317557">
    <property type="component" value="Unassembled WGS sequence"/>
</dbReference>
<name>A0A521B1R3_9BACT</name>
<dbReference type="Gene3D" id="3.55.50.30">
    <property type="match status" value="1"/>
</dbReference>
<dbReference type="InterPro" id="IPR006860">
    <property type="entry name" value="FecR"/>
</dbReference>
<feature type="transmembrane region" description="Helical" evidence="1">
    <location>
        <begin position="98"/>
        <end position="117"/>
    </location>
</feature>
<dbReference type="InterPro" id="IPR012373">
    <property type="entry name" value="Ferrdict_sens_TM"/>
</dbReference>
<evidence type="ECO:0000313" key="4">
    <source>
        <dbReference type="EMBL" id="SMO40955.1"/>
    </source>
</evidence>
<keyword evidence="1" id="KW-0812">Transmembrane</keyword>
<feature type="domain" description="Protein FecR C-terminal" evidence="3">
    <location>
        <begin position="276"/>
        <end position="342"/>
    </location>
</feature>
<dbReference type="AlphaFoldDB" id="A0A521B1R3"/>
<evidence type="ECO:0000259" key="3">
    <source>
        <dbReference type="Pfam" id="PF16344"/>
    </source>
</evidence>
<gene>
    <name evidence="4" type="ORF">SAMN06265219_101505</name>
</gene>
<dbReference type="EMBL" id="FXTP01000001">
    <property type="protein sequence ID" value="SMO40955.1"/>
    <property type="molecule type" value="Genomic_DNA"/>
</dbReference>
<dbReference type="Pfam" id="PF16344">
    <property type="entry name" value="FecR_C"/>
    <property type="match status" value="1"/>
</dbReference>
<keyword evidence="1" id="KW-0472">Membrane</keyword>
<dbReference type="Pfam" id="PF04773">
    <property type="entry name" value="FecR"/>
    <property type="match status" value="1"/>
</dbReference>
<reference evidence="4 5" key="1">
    <citation type="submission" date="2017-05" db="EMBL/GenBank/DDBJ databases">
        <authorList>
            <person name="Varghese N."/>
            <person name="Submissions S."/>
        </authorList>
    </citation>
    <scope>NUCLEOTIDE SEQUENCE [LARGE SCALE GENOMIC DNA]</scope>
    <source>
        <strain evidence="4 5">DSM 21985</strain>
    </source>
</reference>
<evidence type="ECO:0000256" key="1">
    <source>
        <dbReference type="SAM" id="Phobius"/>
    </source>
</evidence>
<dbReference type="InterPro" id="IPR032508">
    <property type="entry name" value="FecR_C"/>
</dbReference>
<keyword evidence="1" id="KW-1133">Transmembrane helix</keyword>
<evidence type="ECO:0000313" key="5">
    <source>
        <dbReference type="Proteomes" id="UP000317557"/>
    </source>
</evidence>
<organism evidence="4 5">
    <name type="scientific">Gracilimonas mengyeensis</name>
    <dbReference type="NCBI Taxonomy" id="1302730"/>
    <lineage>
        <taxon>Bacteria</taxon>
        <taxon>Pseudomonadati</taxon>
        <taxon>Balneolota</taxon>
        <taxon>Balneolia</taxon>
        <taxon>Balneolales</taxon>
        <taxon>Balneolaceae</taxon>
        <taxon>Gracilimonas</taxon>
    </lineage>
</organism>